<name>A0A9X2GG60_9ACTN</name>
<feature type="region of interest" description="Disordered" evidence="1">
    <location>
        <begin position="128"/>
        <end position="157"/>
    </location>
</feature>
<proteinExistence type="predicted"/>
<sequence>MSANIWNPRRPRPLAAPPCGRRGYEWAVGEKFAPRSLGLSDAVGNSTLMAYVFGSRRQWKITSMPSGSVRTSTAEYPSLTAPGRCKRVLTASRTSCRGHPMVMCPDSHAHTLIQSAQATAARTPFTLRRAGGHRPRPGARTAATAGRKMHPAALPSP</sequence>
<evidence type="ECO:0000313" key="3">
    <source>
        <dbReference type="Proteomes" id="UP001139648"/>
    </source>
</evidence>
<dbReference type="AlphaFoldDB" id="A0A9X2GG60"/>
<reference evidence="2" key="1">
    <citation type="submission" date="2022-06" db="EMBL/GenBank/DDBJ databases">
        <title>Sequencing the genomes of 1000 actinobacteria strains.</title>
        <authorList>
            <person name="Klenk H.-P."/>
        </authorList>
    </citation>
    <scope>NUCLEOTIDE SEQUENCE</scope>
    <source>
        <strain evidence="2">DSM 46694</strain>
    </source>
</reference>
<gene>
    <name evidence="2" type="ORF">HD597_003919</name>
</gene>
<accession>A0A9X2GG60</accession>
<comment type="caution">
    <text evidence="2">The sequence shown here is derived from an EMBL/GenBank/DDBJ whole genome shotgun (WGS) entry which is preliminary data.</text>
</comment>
<dbReference type="EMBL" id="JAMZEB010000002">
    <property type="protein sequence ID" value="MCP2356899.1"/>
    <property type="molecule type" value="Genomic_DNA"/>
</dbReference>
<keyword evidence="3" id="KW-1185">Reference proteome</keyword>
<evidence type="ECO:0000256" key="1">
    <source>
        <dbReference type="SAM" id="MobiDB-lite"/>
    </source>
</evidence>
<protein>
    <submittedName>
        <fullName evidence="2">Uncharacterized protein</fullName>
    </submittedName>
</protein>
<organism evidence="2 3">
    <name type="scientific">Nonomuraea thailandensis</name>
    <dbReference type="NCBI Taxonomy" id="1188745"/>
    <lineage>
        <taxon>Bacteria</taxon>
        <taxon>Bacillati</taxon>
        <taxon>Actinomycetota</taxon>
        <taxon>Actinomycetes</taxon>
        <taxon>Streptosporangiales</taxon>
        <taxon>Streptosporangiaceae</taxon>
        <taxon>Nonomuraea</taxon>
    </lineage>
</organism>
<evidence type="ECO:0000313" key="2">
    <source>
        <dbReference type="EMBL" id="MCP2356899.1"/>
    </source>
</evidence>
<dbReference type="Proteomes" id="UP001139648">
    <property type="component" value="Unassembled WGS sequence"/>
</dbReference>